<evidence type="ECO:0000313" key="1">
    <source>
        <dbReference type="EMBL" id="KAI4313186.1"/>
    </source>
</evidence>
<sequence>MGFKLWHTRKVRRKNGVGIIVGKIWKKNVVVVKRVEDRILSVKLMVTRETINIINAYAPQVSLEAYLKEKFWEDLEGLVQDIPQEEKILIRGDLDGYVGSETKQFVGAHDGFDFGELNEEGIKWWQLKGEK</sequence>
<proteinExistence type="predicted"/>
<accession>A0ACB9LPA6</accession>
<keyword evidence="2" id="KW-1185">Reference proteome</keyword>
<dbReference type="EMBL" id="CM039436">
    <property type="protein sequence ID" value="KAI4313186.1"/>
    <property type="molecule type" value="Genomic_DNA"/>
</dbReference>
<gene>
    <name evidence="1" type="ORF">L6164_026184</name>
</gene>
<organism evidence="1 2">
    <name type="scientific">Bauhinia variegata</name>
    <name type="common">Purple orchid tree</name>
    <name type="synonym">Phanera variegata</name>
    <dbReference type="NCBI Taxonomy" id="167791"/>
    <lineage>
        <taxon>Eukaryota</taxon>
        <taxon>Viridiplantae</taxon>
        <taxon>Streptophyta</taxon>
        <taxon>Embryophyta</taxon>
        <taxon>Tracheophyta</taxon>
        <taxon>Spermatophyta</taxon>
        <taxon>Magnoliopsida</taxon>
        <taxon>eudicotyledons</taxon>
        <taxon>Gunneridae</taxon>
        <taxon>Pentapetalae</taxon>
        <taxon>rosids</taxon>
        <taxon>fabids</taxon>
        <taxon>Fabales</taxon>
        <taxon>Fabaceae</taxon>
        <taxon>Cercidoideae</taxon>
        <taxon>Cercideae</taxon>
        <taxon>Bauhiniinae</taxon>
        <taxon>Bauhinia</taxon>
    </lineage>
</organism>
<comment type="caution">
    <text evidence="1">The sequence shown here is derived from an EMBL/GenBank/DDBJ whole genome shotgun (WGS) entry which is preliminary data.</text>
</comment>
<dbReference type="Proteomes" id="UP000828941">
    <property type="component" value="Chromosome 11"/>
</dbReference>
<name>A0ACB9LPA6_BAUVA</name>
<protein>
    <submittedName>
        <fullName evidence="1">Uncharacterized protein</fullName>
    </submittedName>
</protein>
<reference evidence="1 2" key="1">
    <citation type="journal article" date="2022" name="DNA Res.">
        <title>Chromosomal-level genome assembly of the orchid tree Bauhinia variegata (Leguminosae; Cercidoideae) supports the allotetraploid origin hypothesis of Bauhinia.</title>
        <authorList>
            <person name="Zhong Y."/>
            <person name="Chen Y."/>
            <person name="Zheng D."/>
            <person name="Pang J."/>
            <person name="Liu Y."/>
            <person name="Luo S."/>
            <person name="Meng S."/>
            <person name="Qian L."/>
            <person name="Wei D."/>
            <person name="Dai S."/>
            <person name="Zhou R."/>
        </authorList>
    </citation>
    <scope>NUCLEOTIDE SEQUENCE [LARGE SCALE GENOMIC DNA]</scope>
    <source>
        <strain evidence="1">BV-YZ2020</strain>
    </source>
</reference>
<evidence type="ECO:0000313" key="2">
    <source>
        <dbReference type="Proteomes" id="UP000828941"/>
    </source>
</evidence>